<dbReference type="GeneID" id="30207758"/>
<evidence type="ECO:0000256" key="3">
    <source>
        <dbReference type="ARBA" id="ARBA00022643"/>
    </source>
</evidence>
<dbReference type="EMBL" id="CP144542">
    <property type="protein sequence ID" value="WVW82638.1"/>
    <property type="molecule type" value="Genomic_DNA"/>
</dbReference>
<dbReference type="STRING" id="1296100.A0A1B9GBV9"/>
<reference evidence="7" key="4">
    <citation type="submission" date="2024-02" db="EMBL/GenBank/DDBJ databases">
        <title>Comparative genomics of Cryptococcus and Kwoniella reveals pathogenesis evolution and contrasting modes of karyotype evolution via chromosome fusion or intercentromeric recombination.</title>
        <authorList>
            <person name="Coelho M.A."/>
            <person name="David-Palma M."/>
            <person name="Shea T."/>
            <person name="Bowers K."/>
            <person name="McGinley-Smith S."/>
            <person name="Mohammad A.W."/>
            <person name="Gnirke A."/>
            <person name="Yurkov A.M."/>
            <person name="Nowrousian M."/>
            <person name="Sun S."/>
            <person name="Cuomo C.A."/>
            <person name="Heitman J."/>
        </authorList>
    </citation>
    <scope>NUCLEOTIDE SEQUENCE</scope>
    <source>
        <strain evidence="7">CBS 10118</strain>
    </source>
</reference>
<dbReference type="RefSeq" id="XP_019049570.1">
    <property type="nucleotide sequence ID" value="XM_019190008.1"/>
</dbReference>
<keyword evidence="3" id="KW-0288">FMN</keyword>
<dbReference type="EMBL" id="KI894019">
    <property type="protein sequence ID" value="OCF28500.1"/>
    <property type="molecule type" value="Genomic_DNA"/>
</dbReference>
<dbReference type="KEGG" id="kbi:30207758"/>
<evidence type="ECO:0000256" key="2">
    <source>
        <dbReference type="ARBA" id="ARBA00022630"/>
    </source>
</evidence>
<dbReference type="SUPFAM" id="SSF50475">
    <property type="entry name" value="FMN-binding split barrel"/>
    <property type="match status" value="1"/>
</dbReference>
<dbReference type="Proteomes" id="UP000092730">
    <property type="component" value="Chromosome 2"/>
</dbReference>
<reference evidence="6" key="3">
    <citation type="submission" date="2014-01" db="EMBL/GenBank/DDBJ databases">
        <title>Evolution of pathogenesis and genome organization in the Tremellales.</title>
        <authorList>
            <person name="Cuomo C."/>
            <person name="Litvintseva A."/>
            <person name="Heitman J."/>
            <person name="Chen Y."/>
            <person name="Sun S."/>
            <person name="Springer D."/>
            <person name="Dromer F."/>
            <person name="Young S."/>
            <person name="Zeng Q."/>
            <person name="Chapman S."/>
            <person name="Gujja S."/>
            <person name="Saif S."/>
            <person name="Birren B."/>
        </authorList>
    </citation>
    <scope>NUCLEOTIDE SEQUENCE</scope>
    <source>
        <strain evidence="6">CBS 10118</strain>
    </source>
</reference>
<evidence type="ECO:0000313" key="8">
    <source>
        <dbReference type="Proteomes" id="UP000092730"/>
    </source>
</evidence>
<dbReference type="InterPro" id="IPR012349">
    <property type="entry name" value="Split_barrel_FMN-bd"/>
</dbReference>
<protein>
    <recommendedName>
        <fullName evidence="5">Flavin reductase like domain-containing protein</fullName>
    </recommendedName>
</protein>
<evidence type="ECO:0000259" key="5">
    <source>
        <dbReference type="SMART" id="SM00903"/>
    </source>
</evidence>
<sequence>MTIRPPFKEVEASRPNFDADANITWTKVPQPDFKAGGGLNNLPYASEFAPENAKWIAIDPNEHDKPSMYKLMISGITPRPIAFMSTISTEGECNLAPMSYFNMVSHNPPTIMVSVMASATNPNGLKDTSKNIKDIGEFCCSIISETFMEAASYTSIDTPPGVEEWALAGLTKRKSHTIRPPHVAESAFSMECKLEHWYDLKNDEGKVTGHVILGRIKCFQAKDFLFDPSEPMKVLPERLRAVSRLGGVTFGRTLAAAEAPRPFWEQVKDSDDVRNAIANGTRVVE</sequence>
<dbReference type="InterPro" id="IPR002563">
    <property type="entry name" value="Flavin_Rdtase-like_dom"/>
</dbReference>
<keyword evidence="8" id="KW-1185">Reference proteome</keyword>
<comment type="similarity">
    <text evidence="4">Belongs to the flavoredoxin family.</text>
</comment>
<dbReference type="PANTHER" id="PTHR33798">
    <property type="entry name" value="FLAVOPROTEIN OXYGENASE"/>
    <property type="match status" value="1"/>
</dbReference>
<keyword evidence="2" id="KW-0285">Flavoprotein</keyword>
<dbReference type="Gene3D" id="2.30.110.10">
    <property type="entry name" value="Electron Transport, Fmn-binding Protein, Chain A"/>
    <property type="match status" value="1"/>
</dbReference>
<dbReference type="PANTHER" id="PTHR33798:SF5">
    <property type="entry name" value="FLAVIN REDUCTASE LIKE DOMAIN-CONTAINING PROTEIN"/>
    <property type="match status" value="1"/>
</dbReference>
<proteinExistence type="inferred from homology"/>
<dbReference type="GO" id="GO:0010181">
    <property type="term" value="F:FMN binding"/>
    <property type="evidence" value="ECO:0007669"/>
    <property type="project" value="InterPro"/>
</dbReference>
<feature type="domain" description="Flavin reductase like" evidence="5">
    <location>
        <begin position="74"/>
        <end position="241"/>
    </location>
</feature>
<reference evidence="7" key="2">
    <citation type="submission" date="2013-07" db="EMBL/GenBank/DDBJ databases">
        <authorList>
            <consortium name="The Broad Institute Genome Sequencing Platform"/>
            <person name="Cuomo C."/>
            <person name="Litvintseva A."/>
            <person name="Chen Y."/>
            <person name="Heitman J."/>
            <person name="Sun S."/>
            <person name="Springer D."/>
            <person name="Dromer F."/>
            <person name="Young S.K."/>
            <person name="Zeng Q."/>
            <person name="Gargeya S."/>
            <person name="Fitzgerald M."/>
            <person name="Abouelleil A."/>
            <person name="Alvarado L."/>
            <person name="Berlin A.M."/>
            <person name="Chapman S.B."/>
            <person name="Dewar J."/>
            <person name="Goldberg J."/>
            <person name="Griggs A."/>
            <person name="Gujja S."/>
            <person name="Hansen M."/>
            <person name="Howarth C."/>
            <person name="Imamovic A."/>
            <person name="Larimer J."/>
            <person name="McCowan C."/>
            <person name="Murphy C."/>
            <person name="Pearson M."/>
            <person name="Priest M."/>
            <person name="Roberts A."/>
            <person name="Saif S."/>
            <person name="Shea T."/>
            <person name="Sykes S."/>
            <person name="Wortman J."/>
            <person name="Nusbaum C."/>
            <person name="Birren B."/>
        </authorList>
    </citation>
    <scope>NUCLEOTIDE SEQUENCE</scope>
    <source>
        <strain evidence="7">CBS 10118</strain>
    </source>
</reference>
<evidence type="ECO:0000256" key="1">
    <source>
        <dbReference type="ARBA" id="ARBA00001917"/>
    </source>
</evidence>
<comment type="cofactor">
    <cofactor evidence="1">
        <name>FMN</name>
        <dbReference type="ChEBI" id="CHEBI:58210"/>
    </cofactor>
</comment>
<dbReference type="OrthoDB" id="298012at2759"/>
<evidence type="ECO:0000256" key="4">
    <source>
        <dbReference type="ARBA" id="ARBA00038054"/>
    </source>
</evidence>
<dbReference type="VEuPathDB" id="FungiDB:I302_03359"/>
<dbReference type="AlphaFoldDB" id="A0A1B9GBV9"/>
<evidence type="ECO:0000313" key="7">
    <source>
        <dbReference type="EMBL" id="WVW82638.1"/>
    </source>
</evidence>
<dbReference type="Pfam" id="PF01613">
    <property type="entry name" value="Flavin_Reduct"/>
    <property type="match status" value="1"/>
</dbReference>
<dbReference type="SMART" id="SM00903">
    <property type="entry name" value="Flavin_Reduct"/>
    <property type="match status" value="1"/>
</dbReference>
<name>A0A1B9GBV9_9TREE</name>
<evidence type="ECO:0000313" key="6">
    <source>
        <dbReference type="EMBL" id="OCF28500.1"/>
    </source>
</evidence>
<accession>A0A1B9GBV9</accession>
<reference evidence="6" key="1">
    <citation type="submission" date="2013-07" db="EMBL/GenBank/DDBJ databases">
        <title>The Genome Sequence of Cryptococcus bestiolae CBS10118.</title>
        <authorList>
            <consortium name="The Broad Institute Genome Sequencing Platform"/>
            <person name="Cuomo C."/>
            <person name="Litvintseva A."/>
            <person name="Chen Y."/>
            <person name="Heitman J."/>
            <person name="Sun S."/>
            <person name="Springer D."/>
            <person name="Dromer F."/>
            <person name="Young S.K."/>
            <person name="Zeng Q."/>
            <person name="Gargeya S."/>
            <person name="Fitzgerald M."/>
            <person name="Abouelleil A."/>
            <person name="Alvarado L."/>
            <person name="Berlin A.M."/>
            <person name="Chapman S.B."/>
            <person name="Dewar J."/>
            <person name="Goldberg J."/>
            <person name="Griggs A."/>
            <person name="Gujja S."/>
            <person name="Hansen M."/>
            <person name="Howarth C."/>
            <person name="Imamovic A."/>
            <person name="Larimer J."/>
            <person name="McCowan C."/>
            <person name="Murphy C."/>
            <person name="Pearson M."/>
            <person name="Priest M."/>
            <person name="Roberts A."/>
            <person name="Saif S."/>
            <person name="Shea T."/>
            <person name="Sykes S."/>
            <person name="Wortman J."/>
            <person name="Nusbaum C."/>
            <person name="Birren B."/>
        </authorList>
    </citation>
    <scope>NUCLEOTIDE SEQUENCE [LARGE SCALE GENOMIC DNA]</scope>
    <source>
        <strain evidence="6">CBS 10118</strain>
    </source>
</reference>
<organism evidence="6">
    <name type="scientific">Kwoniella bestiolae CBS 10118</name>
    <dbReference type="NCBI Taxonomy" id="1296100"/>
    <lineage>
        <taxon>Eukaryota</taxon>
        <taxon>Fungi</taxon>
        <taxon>Dikarya</taxon>
        <taxon>Basidiomycota</taxon>
        <taxon>Agaricomycotina</taxon>
        <taxon>Tremellomycetes</taxon>
        <taxon>Tremellales</taxon>
        <taxon>Cryptococcaceae</taxon>
        <taxon>Kwoniella</taxon>
    </lineage>
</organism>
<gene>
    <name evidence="6" type="ORF">I302_03359</name>
    <name evidence="7" type="ORF">I302_104649</name>
</gene>